<dbReference type="Proteomes" id="UP001164250">
    <property type="component" value="Chromosome 15"/>
</dbReference>
<dbReference type="EMBL" id="CM047910">
    <property type="protein sequence ID" value="KAJ0075975.1"/>
    <property type="molecule type" value="Genomic_DNA"/>
</dbReference>
<name>A0ACC0ZVZ8_9ROSI</name>
<gene>
    <name evidence="1" type="ORF">Patl1_33667</name>
</gene>
<comment type="caution">
    <text evidence="1">The sequence shown here is derived from an EMBL/GenBank/DDBJ whole genome shotgun (WGS) entry which is preliminary data.</text>
</comment>
<protein>
    <submittedName>
        <fullName evidence="1">Uncharacterized protein</fullName>
    </submittedName>
</protein>
<keyword evidence="2" id="KW-1185">Reference proteome</keyword>
<evidence type="ECO:0000313" key="2">
    <source>
        <dbReference type="Proteomes" id="UP001164250"/>
    </source>
</evidence>
<evidence type="ECO:0000313" key="1">
    <source>
        <dbReference type="EMBL" id="KAJ0075975.1"/>
    </source>
</evidence>
<accession>A0ACC0ZVZ8</accession>
<organism evidence="1 2">
    <name type="scientific">Pistacia atlantica</name>
    <dbReference type="NCBI Taxonomy" id="434234"/>
    <lineage>
        <taxon>Eukaryota</taxon>
        <taxon>Viridiplantae</taxon>
        <taxon>Streptophyta</taxon>
        <taxon>Embryophyta</taxon>
        <taxon>Tracheophyta</taxon>
        <taxon>Spermatophyta</taxon>
        <taxon>Magnoliopsida</taxon>
        <taxon>eudicotyledons</taxon>
        <taxon>Gunneridae</taxon>
        <taxon>Pentapetalae</taxon>
        <taxon>rosids</taxon>
        <taxon>malvids</taxon>
        <taxon>Sapindales</taxon>
        <taxon>Anacardiaceae</taxon>
        <taxon>Pistacia</taxon>
    </lineage>
</organism>
<sequence>MDLPKSILLLIFRYFLFIFQNLHRFSISITFDSFQETISRVFQAPIVVASIDTMLSLYFHMCNLSPCTIDLDDKTTMHFWTPKHRRLNKPDLVILHGYGGNSRWQFVYQVGSLSNRFNLYVPDLLFFGKSYTTRLERSDYFQAECAVEGLKKLGVERFSVYGISYGGYVAYRMAEIYPQVVKKVVIVSSGICCTENQKDRHLKRIGRSLLGILVPQSPQDLRLLVNLSVSNQYLINWAPDFMLRQFIKIMYDSHRKQKQELAEYLLYKGANPNIPILSQETLIIWGDQDNFFPLDFGYQLHSHLGPKSRLEIIKNTGHAANVQSPSQLNSLITSFVLAQS</sequence>
<reference evidence="2" key="1">
    <citation type="journal article" date="2023" name="G3 (Bethesda)">
        <title>Genome assembly and association tests identify interacting loci associated with vigor, precocity, and sex in interspecific pistachio rootstocks.</title>
        <authorList>
            <person name="Palmer W."/>
            <person name="Jacygrad E."/>
            <person name="Sagayaradj S."/>
            <person name="Cavanaugh K."/>
            <person name="Han R."/>
            <person name="Bertier L."/>
            <person name="Beede B."/>
            <person name="Kafkas S."/>
            <person name="Golino D."/>
            <person name="Preece J."/>
            <person name="Michelmore R."/>
        </authorList>
    </citation>
    <scope>NUCLEOTIDE SEQUENCE [LARGE SCALE GENOMIC DNA]</scope>
</reference>
<proteinExistence type="predicted"/>